<dbReference type="InterPro" id="IPR021683">
    <property type="entry name" value="DUF3267"/>
</dbReference>
<dbReference type="EMBL" id="CP094348">
    <property type="protein sequence ID" value="UOB20052.1"/>
    <property type="molecule type" value="Genomic_DNA"/>
</dbReference>
<gene>
    <name evidence="2" type="ORF">MRZ06_08475</name>
</gene>
<evidence type="ECO:0000313" key="3">
    <source>
        <dbReference type="Proteomes" id="UP000830343"/>
    </source>
</evidence>
<protein>
    <submittedName>
        <fullName evidence="2">DUF3267 domain-containing protein</fullName>
    </submittedName>
</protein>
<name>A0ABY3ZTE4_9STAP</name>
<keyword evidence="1" id="KW-0812">Transmembrane</keyword>
<sequence length="191" mass="22156">MYLCNKNFNIRSTYGIQRIMLISALLGIIVYIVSFEVFSAIFGKKFSDDNFLLFVASLLCLYPVHKLLHMLPFIQDTKSLIIQKTSKSKYFPLFNTRVNHPVHKLHFAIALMCPVVIITIITIAGAVMYTQFAHYFLFIFAVNIGLSFIDFVYLKYIMNTPQCSFVEERKYGLEVLSKHDLPLNFHHSDIR</sequence>
<reference evidence="2" key="1">
    <citation type="submission" date="2022-03" db="EMBL/GenBank/DDBJ databases">
        <authorList>
            <person name="Vrbovska V."/>
            <person name="Kovarovic V."/>
            <person name="Botka T."/>
            <person name="Pantucek R."/>
        </authorList>
    </citation>
    <scope>NUCLEOTIDE SEQUENCE</scope>
    <source>
        <strain evidence="2">CCM 2609</strain>
    </source>
</reference>
<feature type="transmembrane region" description="Helical" evidence="1">
    <location>
        <begin position="107"/>
        <end position="129"/>
    </location>
</feature>
<evidence type="ECO:0000256" key="1">
    <source>
        <dbReference type="SAM" id="Phobius"/>
    </source>
</evidence>
<keyword evidence="1" id="KW-0472">Membrane</keyword>
<keyword evidence="3" id="KW-1185">Reference proteome</keyword>
<feature type="transmembrane region" description="Helical" evidence="1">
    <location>
        <begin position="21"/>
        <end position="42"/>
    </location>
</feature>
<evidence type="ECO:0000313" key="2">
    <source>
        <dbReference type="EMBL" id="UOB20052.1"/>
    </source>
</evidence>
<dbReference type="Proteomes" id="UP000830343">
    <property type="component" value="Chromosome"/>
</dbReference>
<reference evidence="2" key="2">
    <citation type="submission" date="2022-04" db="EMBL/GenBank/DDBJ databases">
        <title>Antimicrobial genetic elements in methicillin-resistant Macrococcus armenti.</title>
        <authorList>
            <person name="Keller J.E."/>
            <person name="Schwendener S."/>
            <person name="Pantucek R."/>
            <person name="Perreten V."/>
        </authorList>
    </citation>
    <scope>NUCLEOTIDE SEQUENCE</scope>
    <source>
        <strain evidence="2">CCM 2609</strain>
    </source>
</reference>
<feature type="transmembrane region" description="Helical" evidence="1">
    <location>
        <begin position="135"/>
        <end position="154"/>
    </location>
</feature>
<dbReference type="Pfam" id="PF11667">
    <property type="entry name" value="DUF3267"/>
    <property type="match status" value="1"/>
</dbReference>
<organism evidence="2 3">
    <name type="scientific">Macrococcus armenti</name>
    <dbReference type="NCBI Taxonomy" id="2875764"/>
    <lineage>
        <taxon>Bacteria</taxon>
        <taxon>Bacillati</taxon>
        <taxon>Bacillota</taxon>
        <taxon>Bacilli</taxon>
        <taxon>Bacillales</taxon>
        <taxon>Staphylococcaceae</taxon>
        <taxon>Macrococcus</taxon>
    </lineage>
</organism>
<proteinExistence type="predicted"/>
<feature type="transmembrane region" description="Helical" evidence="1">
    <location>
        <begin position="54"/>
        <end position="74"/>
    </location>
</feature>
<accession>A0ABY3ZTE4</accession>
<dbReference type="RefSeq" id="WP_243365386.1">
    <property type="nucleotide sequence ID" value="NZ_CP094348.1"/>
</dbReference>
<keyword evidence="1" id="KW-1133">Transmembrane helix</keyword>